<name>A0A1I4S1V0_9FLAO</name>
<dbReference type="PIRSF" id="PIRSF028188">
    <property type="entry name" value="Amdntrnsf_FN0238"/>
    <property type="match status" value="1"/>
</dbReference>
<organism evidence="1 2">
    <name type="scientific">Algoriella xinjiangensis</name>
    <dbReference type="NCBI Taxonomy" id="684065"/>
    <lineage>
        <taxon>Bacteria</taxon>
        <taxon>Pseudomonadati</taxon>
        <taxon>Bacteroidota</taxon>
        <taxon>Flavobacteriia</taxon>
        <taxon>Flavobacteriales</taxon>
        <taxon>Weeksellaceae</taxon>
        <taxon>Algoriella</taxon>
    </lineage>
</organism>
<protein>
    <recommendedName>
        <fullName evidence="3">Amidinotransferase</fullName>
    </recommendedName>
</protein>
<dbReference type="AlphaFoldDB" id="A0A1I4S1V0"/>
<dbReference type="OrthoDB" id="9788268at2"/>
<dbReference type="PANTHER" id="PTHR43224">
    <property type="entry name" value="AMIDINOTRANSFERASE"/>
    <property type="match status" value="1"/>
</dbReference>
<dbReference type="RefSeq" id="WP_092905307.1">
    <property type="nucleotide sequence ID" value="NZ_FOUZ01000001.1"/>
</dbReference>
<dbReference type="PANTHER" id="PTHR43224:SF1">
    <property type="entry name" value="AMIDINOTRANSFERASE"/>
    <property type="match status" value="1"/>
</dbReference>
<evidence type="ECO:0000313" key="2">
    <source>
        <dbReference type="Proteomes" id="UP000199149"/>
    </source>
</evidence>
<reference evidence="2" key="1">
    <citation type="submission" date="2016-10" db="EMBL/GenBank/DDBJ databases">
        <authorList>
            <person name="Varghese N."/>
            <person name="Submissions S."/>
        </authorList>
    </citation>
    <scope>NUCLEOTIDE SEQUENCE [LARGE SCALE GENOMIC DNA]</scope>
    <source>
        <strain evidence="2">XJ109</strain>
    </source>
</reference>
<evidence type="ECO:0000313" key="1">
    <source>
        <dbReference type="EMBL" id="SFM58516.1"/>
    </source>
</evidence>
<accession>A0A1I4S1V0</accession>
<dbReference type="EMBL" id="FOUZ01000001">
    <property type="protein sequence ID" value="SFM58516.1"/>
    <property type="molecule type" value="Genomic_DNA"/>
</dbReference>
<evidence type="ECO:0008006" key="3">
    <source>
        <dbReference type="Google" id="ProtNLM"/>
    </source>
</evidence>
<dbReference type="Gene3D" id="3.75.10.10">
    <property type="entry name" value="L-arginine/glycine Amidinotransferase, Chain A"/>
    <property type="match status" value="1"/>
</dbReference>
<dbReference type="SUPFAM" id="SSF55909">
    <property type="entry name" value="Pentein"/>
    <property type="match status" value="1"/>
</dbReference>
<dbReference type="Proteomes" id="UP000199149">
    <property type="component" value="Unassembled WGS sequence"/>
</dbReference>
<dbReference type="NCBIfam" id="NF046062">
    <property type="entry name" value="citrull_CtlX"/>
    <property type="match status" value="1"/>
</dbReference>
<sequence>MKNKQYTSTILMVEPTAFYYNPETAVNNYFQTETTASQEEIQQQALQEFTTMVTALRSKGVNVITIKDTPKPHTPDSIFPNNWISFHEDGTVVLYPMFAKNRRDERREEDVLALLEEKGFFIQDIIDFSSAEEDEVYLEGTGSVILDREYELAYACISQRTDEELFIEFCEELEYTPVIFHANQTVNGERKPIYHTNVMMCIADKYAIICLDSIDDKKEKKAICDYIKESNKEIIAITEAQMHQFAGNMLQVGGLGQSYLVMSQTAYDSLTEDQIKKIENYNPILPVKIDLIEKLGGGSARCMMAEVFLPKK</sequence>
<gene>
    <name evidence="1" type="ORF">SAMN05421738_10113</name>
</gene>
<dbReference type="InterPro" id="IPR014541">
    <property type="entry name" value="Amdntrnsf_FN0238"/>
</dbReference>
<dbReference type="Pfam" id="PF19420">
    <property type="entry name" value="DDAH_eukar"/>
    <property type="match status" value="1"/>
</dbReference>
<keyword evidence="2" id="KW-1185">Reference proteome</keyword>
<dbReference type="STRING" id="684065.SAMN05421738_10113"/>
<proteinExistence type="predicted"/>